<name>A0A523VWU0_UNCAE</name>
<keyword evidence="1" id="KW-0812">Transmembrane</keyword>
<feature type="transmembrane region" description="Helical" evidence="1">
    <location>
        <begin position="123"/>
        <end position="141"/>
    </location>
</feature>
<accession>A0A523VWU0</accession>
<dbReference type="GO" id="GO:0005886">
    <property type="term" value="C:plasma membrane"/>
    <property type="evidence" value="ECO:0007669"/>
    <property type="project" value="TreeGrafter"/>
</dbReference>
<evidence type="ECO:0000256" key="1">
    <source>
        <dbReference type="SAM" id="Phobius"/>
    </source>
</evidence>
<proteinExistence type="predicted"/>
<evidence type="ECO:0000313" key="3">
    <source>
        <dbReference type="Proteomes" id="UP000319130"/>
    </source>
</evidence>
<keyword evidence="1" id="KW-1133">Transmembrane helix</keyword>
<gene>
    <name evidence="2" type="ORF">E3J48_08115</name>
</gene>
<dbReference type="PANTHER" id="PTHR35813:SF1">
    <property type="entry name" value="INNER MEMBRANE PROTEIN YBAN"/>
    <property type="match status" value="1"/>
</dbReference>
<dbReference type="AlphaFoldDB" id="A0A523VWU0"/>
<dbReference type="PANTHER" id="PTHR35813">
    <property type="entry name" value="INNER MEMBRANE PROTEIN YBAN"/>
    <property type="match status" value="1"/>
</dbReference>
<reference evidence="2 3" key="1">
    <citation type="submission" date="2019-03" db="EMBL/GenBank/DDBJ databases">
        <title>Metabolic potential of uncultured bacteria and archaea associated with petroleum seepage in deep-sea sediments.</title>
        <authorList>
            <person name="Dong X."/>
            <person name="Hubert C."/>
        </authorList>
    </citation>
    <scope>NUCLEOTIDE SEQUENCE [LARGE SCALE GENOMIC DNA]</scope>
    <source>
        <strain evidence="2">E29_bin52</strain>
    </source>
</reference>
<dbReference type="EMBL" id="SOIZ01000372">
    <property type="protein sequence ID" value="TET59201.1"/>
    <property type="molecule type" value="Genomic_DNA"/>
</dbReference>
<evidence type="ECO:0000313" key="2">
    <source>
        <dbReference type="EMBL" id="TET59201.1"/>
    </source>
</evidence>
<sequence>MRTSSQGRRWDSSARTNDTSRRLIRGVWIGAGTLFVGLGTVGIFLPLLPTTPFLLLAAACYARGSKRFYNWLVSNRWFGSYIRNYREKRALPLKMKVLSIVLLWATIGCSAVFVVSIPLVRALLIGIAIGVTVHITLIRTLHR</sequence>
<dbReference type="Proteomes" id="UP000319130">
    <property type="component" value="Unassembled WGS sequence"/>
</dbReference>
<keyword evidence="1" id="KW-0472">Membrane</keyword>
<organism evidence="2 3">
    <name type="scientific">Aerophobetes bacterium</name>
    <dbReference type="NCBI Taxonomy" id="2030807"/>
    <lineage>
        <taxon>Bacteria</taxon>
        <taxon>Candidatus Aerophobota</taxon>
    </lineage>
</organism>
<dbReference type="Pfam" id="PF04304">
    <property type="entry name" value="DUF454"/>
    <property type="match status" value="1"/>
</dbReference>
<feature type="transmembrane region" description="Helical" evidence="1">
    <location>
        <begin position="97"/>
        <end position="117"/>
    </location>
</feature>
<dbReference type="InterPro" id="IPR007401">
    <property type="entry name" value="DUF454"/>
</dbReference>
<protein>
    <submittedName>
        <fullName evidence="2">DUF454 domain-containing protein</fullName>
    </submittedName>
</protein>
<comment type="caution">
    <text evidence="2">The sequence shown here is derived from an EMBL/GenBank/DDBJ whole genome shotgun (WGS) entry which is preliminary data.</text>
</comment>
<feature type="transmembrane region" description="Helical" evidence="1">
    <location>
        <begin position="27"/>
        <end position="48"/>
    </location>
</feature>